<dbReference type="InterPro" id="IPR050066">
    <property type="entry name" value="UvrABC_protein_C"/>
</dbReference>
<keyword evidence="3 7" id="KW-0228">DNA excision</keyword>
<dbReference type="GO" id="GO:0009432">
    <property type="term" value="P:SOS response"/>
    <property type="evidence" value="ECO:0007669"/>
    <property type="project" value="UniProtKB-UniRule"/>
</dbReference>
<dbReference type="RefSeq" id="WP_123662452.1">
    <property type="nucleotide sequence ID" value="NZ_RARA01000018.1"/>
</dbReference>
<dbReference type="NCBIfam" id="TIGR00194">
    <property type="entry name" value="uvrC"/>
    <property type="match status" value="1"/>
</dbReference>
<feature type="domain" description="GIY-YIG" evidence="8">
    <location>
        <begin position="16"/>
        <end position="95"/>
    </location>
</feature>
<dbReference type="Pfam" id="PF14520">
    <property type="entry name" value="HHH_5"/>
    <property type="match status" value="1"/>
</dbReference>
<dbReference type="Pfam" id="PF22920">
    <property type="entry name" value="UvrC_RNaseH"/>
    <property type="match status" value="1"/>
</dbReference>
<dbReference type="Gene3D" id="1.10.150.20">
    <property type="entry name" value="5' to 3' exonuclease, C-terminal subdomain"/>
    <property type="match status" value="1"/>
</dbReference>
<comment type="function">
    <text evidence="7">The UvrABC repair system catalyzes the recognition and processing of DNA lesions. UvrC both incises the 5' and 3' sides of the lesion. The N-terminal half is responsible for the 3' incision and the C-terminal half is responsible for the 5' incision.</text>
</comment>
<dbReference type="InterPro" id="IPR036876">
    <property type="entry name" value="UVR_dom_sf"/>
</dbReference>
<evidence type="ECO:0000259" key="8">
    <source>
        <dbReference type="PROSITE" id="PS50164"/>
    </source>
</evidence>
<dbReference type="Gene3D" id="3.40.1440.10">
    <property type="entry name" value="GIY-YIG endonuclease"/>
    <property type="match status" value="1"/>
</dbReference>
<evidence type="ECO:0000256" key="4">
    <source>
        <dbReference type="ARBA" id="ARBA00022881"/>
    </source>
</evidence>
<dbReference type="AlphaFoldDB" id="A0A3N2QCX3"/>
<dbReference type="GO" id="GO:0006289">
    <property type="term" value="P:nucleotide-excision repair"/>
    <property type="evidence" value="ECO:0007669"/>
    <property type="project" value="UniProtKB-UniRule"/>
</dbReference>
<evidence type="ECO:0000313" key="11">
    <source>
        <dbReference type="Proteomes" id="UP000270927"/>
    </source>
</evidence>
<evidence type="ECO:0000256" key="7">
    <source>
        <dbReference type="HAMAP-Rule" id="MF_00203"/>
    </source>
</evidence>
<comment type="subunit">
    <text evidence="7">Interacts with UvrB in an incision complex.</text>
</comment>
<keyword evidence="1 7" id="KW-0963">Cytoplasm</keyword>
<dbReference type="SUPFAM" id="SSF82771">
    <property type="entry name" value="GIY-YIG endonuclease"/>
    <property type="match status" value="1"/>
</dbReference>
<dbReference type="InterPro" id="IPR000305">
    <property type="entry name" value="GIY-YIG_endonuc"/>
</dbReference>
<comment type="similarity">
    <text evidence="7">Belongs to the UvrC family.</text>
</comment>
<dbReference type="CDD" id="cd10434">
    <property type="entry name" value="GIY-YIG_UvrC_Cho"/>
    <property type="match status" value="1"/>
</dbReference>
<dbReference type="Pfam" id="PF08459">
    <property type="entry name" value="UvrC_RNaseH_dom"/>
    <property type="match status" value="1"/>
</dbReference>
<dbReference type="HAMAP" id="MF_00203">
    <property type="entry name" value="UvrC"/>
    <property type="match status" value="1"/>
</dbReference>
<dbReference type="Pfam" id="PF01541">
    <property type="entry name" value="GIY-YIG"/>
    <property type="match status" value="1"/>
</dbReference>
<dbReference type="Gene3D" id="3.30.420.340">
    <property type="entry name" value="UvrC, RNAse H endonuclease domain"/>
    <property type="match status" value="1"/>
</dbReference>
<proteinExistence type="inferred from homology"/>
<keyword evidence="5 7" id="KW-0234">DNA repair</keyword>
<dbReference type="PROSITE" id="PS50164">
    <property type="entry name" value="GIY_YIG"/>
    <property type="match status" value="1"/>
</dbReference>
<keyword evidence="6 7" id="KW-0742">SOS response</keyword>
<gene>
    <name evidence="7 10" type="primary">uvrC</name>
    <name evidence="10" type="ORF">EDM02_01320</name>
</gene>
<evidence type="ECO:0000256" key="5">
    <source>
        <dbReference type="ARBA" id="ARBA00023204"/>
    </source>
</evidence>
<sequence>MEIPRYTLADIQYLPALPGIYTFYNNKEEVIYVGKAKNIKKRVADYFATSKLYNFKTERMITHIATMVYTVVNSEYEALLLENNLIKSLQPRYNILLKDGKTYPYLCITKDRFPKLIITRKTVPSLGKYYGPFTSSSSIRQTLEVIKKLFTFRTCNYNLSDINIAKNKFKVCLDYHLGHCKGPCQAFQDVTSYQKEIAQIEELLKNNFASIKKVLKEKMQAAAQLLAYKEAQAFKEKLMILDQYQSKSLVINPLVGDLDIVAMISDESHAFVGYLHIKQGAISFTQHRVITKKLEEEDRDLIPLVVCSLRFCSNSTAPEVLVNIPIDLNIGPFSITMPKIGDKRKLVELALQNALLCKKDFLYKKSHFQGRPNIMLLQLQHDLKLKTSPDWIECFDNSNIQGHHPVAAMVCFKDGRPSKKDYRQYNIKTIVGPNDCASMYEVIKRRYSHLVKAQEVLPNLIVVDGGKGQLNAAVLALQEIGLYGKIAIIGMAKRLEELYFPNDTLPLYLNKSSLSLTLLQQLRNEAHRFAIAFHRNKRSKAILHSEWEDISGIGPKTLAKLLQQLGSPNTIQASSLEQLAQVTGPAKAKQLYDYFLHKKSMEATKASENI</sequence>
<protein>
    <recommendedName>
        <fullName evidence="7">UvrABC system protein C</fullName>
        <shortName evidence="7">Protein UvrC</shortName>
    </recommendedName>
    <alternativeName>
        <fullName evidence="7">Excinuclease ABC subunit C</fullName>
    </alternativeName>
</protein>
<evidence type="ECO:0000256" key="2">
    <source>
        <dbReference type="ARBA" id="ARBA00022763"/>
    </source>
</evidence>
<dbReference type="InterPro" id="IPR010994">
    <property type="entry name" value="RuvA_2-like"/>
</dbReference>
<dbReference type="PROSITE" id="PS50165">
    <property type="entry name" value="UVRC"/>
    <property type="match status" value="1"/>
</dbReference>
<dbReference type="InterPro" id="IPR038476">
    <property type="entry name" value="UvrC_RNase_H_dom_sf"/>
</dbReference>
<dbReference type="GO" id="GO:0009381">
    <property type="term" value="F:excinuclease ABC activity"/>
    <property type="evidence" value="ECO:0007669"/>
    <property type="project" value="UniProtKB-UniRule"/>
</dbReference>
<evidence type="ECO:0000259" key="9">
    <source>
        <dbReference type="PROSITE" id="PS50165"/>
    </source>
</evidence>
<evidence type="ECO:0000256" key="6">
    <source>
        <dbReference type="ARBA" id="ARBA00023236"/>
    </source>
</evidence>
<dbReference type="PANTHER" id="PTHR30562">
    <property type="entry name" value="UVRC/OXIDOREDUCTASE"/>
    <property type="match status" value="1"/>
</dbReference>
<keyword evidence="11" id="KW-1185">Reference proteome</keyword>
<dbReference type="InterPro" id="IPR035901">
    <property type="entry name" value="GIY-YIG_endonuc_sf"/>
</dbReference>
<dbReference type="SMART" id="SM00465">
    <property type="entry name" value="GIYc"/>
    <property type="match status" value="1"/>
</dbReference>
<comment type="caution">
    <text evidence="10">The sequence shown here is derived from an EMBL/GenBank/DDBJ whole genome shotgun (WGS) entry which is preliminary data.</text>
</comment>
<reference evidence="10 11" key="1">
    <citation type="submission" date="2018-09" db="EMBL/GenBank/DDBJ databases">
        <title>Comparative Genomics of Wolbachia-Cardinium Dual Endosymbiosis in a Plant-Parasitic Nematode.</title>
        <authorList>
            <person name="Brown A.M.V."/>
            <person name="Wasala S.K."/>
            <person name="Howe D.K."/>
            <person name="Peetz A.B."/>
            <person name="Zasada I.A."/>
            <person name="Denver D.R."/>
        </authorList>
    </citation>
    <scope>NUCLEOTIDE SEQUENCE [LARGE SCALE GENOMIC DNA]</scope>
    <source>
        <strain evidence="10 11">Pp_1</strain>
    </source>
</reference>
<organism evidence="10 11">
    <name type="scientific">Candidatus Cardinium hertigii</name>
    <dbReference type="NCBI Taxonomy" id="247481"/>
    <lineage>
        <taxon>Bacteria</taxon>
        <taxon>Pseudomonadati</taxon>
        <taxon>Bacteroidota</taxon>
        <taxon>Cytophagia</taxon>
        <taxon>Cytophagales</taxon>
        <taxon>Amoebophilaceae</taxon>
        <taxon>Candidatus Cardinium</taxon>
    </lineage>
</organism>
<name>A0A3N2QCX3_9BACT</name>
<evidence type="ECO:0000256" key="3">
    <source>
        <dbReference type="ARBA" id="ARBA00022769"/>
    </source>
</evidence>
<dbReference type="FunFam" id="3.40.1440.10:FF:000001">
    <property type="entry name" value="UvrABC system protein C"/>
    <property type="match status" value="1"/>
</dbReference>
<dbReference type="InterPro" id="IPR004791">
    <property type="entry name" value="UvrC"/>
</dbReference>
<dbReference type="InterPro" id="IPR047296">
    <property type="entry name" value="GIY-YIG_UvrC_Cho"/>
</dbReference>
<dbReference type="GO" id="GO:0003677">
    <property type="term" value="F:DNA binding"/>
    <property type="evidence" value="ECO:0007669"/>
    <property type="project" value="UniProtKB-UniRule"/>
</dbReference>
<dbReference type="EMBL" id="RARA01000018">
    <property type="protein sequence ID" value="ROT47664.1"/>
    <property type="molecule type" value="Genomic_DNA"/>
</dbReference>
<dbReference type="PANTHER" id="PTHR30562:SF1">
    <property type="entry name" value="UVRABC SYSTEM PROTEIN C"/>
    <property type="match status" value="1"/>
</dbReference>
<comment type="subcellular location">
    <subcellularLocation>
        <location evidence="7">Cytoplasm</location>
    </subcellularLocation>
</comment>
<evidence type="ECO:0000256" key="1">
    <source>
        <dbReference type="ARBA" id="ARBA00022490"/>
    </source>
</evidence>
<dbReference type="OrthoDB" id="9804933at2"/>
<keyword evidence="4 7" id="KW-0267">Excision nuclease</keyword>
<dbReference type="SUPFAM" id="SSF46600">
    <property type="entry name" value="C-terminal UvrC-binding domain of UvrB"/>
    <property type="match status" value="1"/>
</dbReference>
<dbReference type="GO" id="GO:0009380">
    <property type="term" value="C:excinuclease repair complex"/>
    <property type="evidence" value="ECO:0007669"/>
    <property type="project" value="InterPro"/>
</dbReference>
<accession>A0A3N2QCX3</accession>
<evidence type="ECO:0000313" key="10">
    <source>
        <dbReference type="EMBL" id="ROT47664.1"/>
    </source>
</evidence>
<dbReference type="Proteomes" id="UP000270927">
    <property type="component" value="Unassembled WGS sequence"/>
</dbReference>
<dbReference type="SUPFAM" id="SSF47781">
    <property type="entry name" value="RuvA domain 2-like"/>
    <property type="match status" value="1"/>
</dbReference>
<feature type="domain" description="UvrC family homology region profile" evidence="9">
    <location>
        <begin position="264"/>
        <end position="473"/>
    </location>
</feature>
<dbReference type="InterPro" id="IPR001162">
    <property type="entry name" value="UvrC_RNase_H_dom"/>
</dbReference>
<dbReference type="GO" id="GO:0005737">
    <property type="term" value="C:cytoplasm"/>
    <property type="evidence" value="ECO:0007669"/>
    <property type="project" value="UniProtKB-SubCell"/>
</dbReference>
<keyword evidence="2 7" id="KW-0227">DNA damage</keyword>